<name>G0PBK2_CAEBE</name>
<organism evidence="4">
    <name type="scientific">Caenorhabditis brenneri</name>
    <name type="common">Nematode worm</name>
    <dbReference type="NCBI Taxonomy" id="135651"/>
    <lineage>
        <taxon>Eukaryota</taxon>
        <taxon>Metazoa</taxon>
        <taxon>Ecdysozoa</taxon>
        <taxon>Nematoda</taxon>
        <taxon>Chromadorea</taxon>
        <taxon>Rhabditida</taxon>
        <taxon>Rhabditina</taxon>
        <taxon>Rhabditomorpha</taxon>
        <taxon>Rhabditoidea</taxon>
        <taxon>Rhabditidae</taxon>
        <taxon>Peloderinae</taxon>
        <taxon>Caenorhabditis</taxon>
    </lineage>
</organism>
<sequence length="695" mass="78095">MIYYPFAREEDDTPRKPQPKVKPEPEDDGYEAQAAPAQPAKQAGPVSDQASPANDVAQGGNRAPQTQSSTPVNTPNELDRATQLELAAAIAMIQMNPGSLPHSSGRVQVPSSSTAVTNAPHAPVHQPSVSSRVPRPMKTPEVSAPEDPAPQQANTLGNLNFGQFGLIQAASNAPLAPAPQPPNSGNLNFGAHGLAAPTAPNAPLAPALPPANLGNLNFGARGLAALNVPMNAPPPPEFNHFHNFDQNLNAANQRFPSQPRLPHQPFPNQAPPQFGGFAAPNAHQMPHPAHQVVMVQQMNHLVGMIMNEDPKTTNLRLRMMNKDQLEYLARELLTRFKVSEQQRHYTYGELVQRDRVIGRMRDEFNEYTLKKEQEIKKLHEENAKNDIEFVNLSVEAPRLRKANQDLEEQKLKWDEEKSKLNDEKLILSQQKSVAEREKNRIQAEKVEEIKNLIDDHTKKLAEVGTRHKEEMEQMRNKIEEEKAKEIRILKEAHTKIQNDSETRHQKEMEQIKKKSEAEKDTAIQKLKEDYAKNLGDAGARHKEEMEQMMYKIEEAKTNEIQNLKDNHSKTLAEVKAGHQEEMEKTKKKMEEDVQLQKDKEEKLLKDNKTLQTKIHELKNNGKNLIGLMATLFNQDDDVPTTSNPFAGAVEKFKKEVTEQMNNNKTKASTQKRSSDNVTNQATEKRVKMDDNADLE</sequence>
<dbReference type="STRING" id="135651.G0PBK2"/>
<dbReference type="Proteomes" id="UP000008068">
    <property type="component" value="Unassembled WGS sequence"/>
</dbReference>
<feature type="compositionally biased region" description="Basic and acidic residues" evidence="2">
    <location>
        <begin position="682"/>
        <end position="695"/>
    </location>
</feature>
<feature type="compositionally biased region" description="Polar residues" evidence="2">
    <location>
        <begin position="63"/>
        <end position="76"/>
    </location>
</feature>
<dbReference type="HOGENOM" id="CLU_396498_0_0_1"/>
<proteinExistence type="predicted"/>
<keyword evidence="1" id="KW-0175">Coiled coil</keyword>
<dbReference type="EMBL" id="GL380214">
    <property type="protein sequence ID" value="EGT50526.1"/>
    <property type="molecule type" value="Genomic_DNA"/>
</dbReference>
<feature type="region of interest" description="Disordered" evidence="2">
    <location>
        <begin position="97"/>
        <end position="157"/>
    </location>
</feature>
<accession>G0PBK2</accession>
<gene>
    <name evidence="3" type="ORF">CAEBREN_04973</name>
</gene>
<evidence type="ECO:0000256" key="1">
    <source>
        <dbReference type="SAM" id="Coils"/>
    </source>
</evidence>
<feature type="compositionally biased region" description="Polar residues" evidence="2">
    <location>
        <begin position="659"/>
        <end position="681"/>
    </location>
</feature>
<evidence type="ECO:0000256" key="2">
    <source>
        <dbReference type="SAM" id="MobiDB-lite"/>
    </source>
</evidence>
<feature type="compositionally biased region" description="Polar residues" evidence="2">
    <location>
        <begin position="101"/>
        <end position="117"/>
    </location>
</feature>
<evidence type="ECO:0000313" key="3">
    <source>
        <dbReference type="EMBL" id="EGT50526.1"/>
    </source>
</evidence>
<dbReference type="InParanoid" id="G0PBK2"/>
<feature type="region of interest" description="Disordered" evidence="2">
    <location>
        <begin position="497"/>
        <end position="518"/>
    </location>
</feature>
<feature type="coiled-coil region" evidence="1">
    <location>
        <begin position="579"/>
        <end position="620"/>
    </location>
</feature>
<dbReference type="AlphaFoldDB" id="G0PBK2"/>
<feature type="region of interest" description="Disordered" evidence="2">
    <location>
        <begin position="1"/>
        <end position="77"/>
    </location>
</feature>
<evidence type="ECO:0000313" key="4">
    <source>
        <dbReference type="Proteomes" id="UP000008068"/>
    </source>
</evidence>
<feature type="region of interest" description="Disordered" evidence="2">
    <location>
        <begin position="659"/>
        <end position="695"/>
    </location>
</feature>
<reference evidence="4" key="1">
    <citation type="submission" date="2011-07" db="EMBL/GenBank/DDBJ databases">
        <authorList>
            <consortium name="Caenorhabditis brenneri Sequencing and Analysis Consortium"/>
            <person name="Wilson R.K."/>
        </authorList>
    </citation>
    <scope>NUCLEOTIDE SEQUENCE [LARGE SCALE GENOMIC DNA]</scope>
    <source>
        <strain evidence="4">PB2801</strain>
    </source>
</reference>
<dbReference type="OrthoDB" id="2149224at2759"/>
<feature type="compositionally biased region" description="Low complexity" evidence="2">
    <location>
        <begin position="32"/>
        <end position="45"/>
    </location>
</feature>
<protein>
    <submittedName>
        <fullName evidence="3">Uncharacterized protein</fullName>
    </submittedName>
</protein>
<feature type="coiled-coil region" evidence="1">
    <location>
        <begin position="389"/>
        <end position="437"/>
    </location>
</feature>
<keyword evidence="4" id="KW-1185">Reference proteome</keyword>